<dbReference type="AlphaFoldDB" id="A0AA39ZEL2"/>
<feature type="compositionally biased region" description="Polar residues" evidence="2">
    <location>
        <begin position="418"/>
        <end position="437"/>
    </location>
</feature>
<dbReference type="InterPro" id="IPR030379">
    <property type="entry name" value="G_SEPTIN_dom"/>
</dbReference>
<accession>A0AA39ZEL2</accession>
<reference evidence="4" key="1">
    <citation type="submission" date="2023-06" db="EMBL/GenBank/DDBJ databases">
        <title>Genome-scale phylogeny and comparative genomics of the fungal order Sordariales.</title>
        <authorList>
            <consortium name="Lawrence Berkeley National Laboratory"/>
            <person name="Hensen N."/>
            <person name="Bonometti L."/>
            <person name="Westerberg I."/>
            <person name="Brannstrom I.O."/>
            <person name="Guillou S."/>
            <person name="Cros-Aarteil S."/>
            <person name="Calhoun S."/>
            <person name="Haridas S."/>
            <person name="Kuo A."/>
            <person name="Mondo S."/>
            <person name="Pangilinan J."/>
            <person name="Riley R."/>
            <person name="Labutti K."/>
            <person name="Andreopoulos B."/>
            <person name="Lipzen A."/>
            <person name="Chen C."/>
            <person name="Yanf M."/>
            <person name="Daum C."/>
            <person name="Ng V."/>
            <person name="Clum A."/>
            <person name="Steindorff A."/>
            <person name="Ohm R."/>
            <person name="Martin F."/>
            <person name="Silar P."/>
            <person name="Natvig D."/>
            <person name="Lalanne C."/>
            <person name="Gautier V."/>
            <person name="Ament-Velasquez S.L."/>
            <person name="Kruys A."/>
            <person name="Hutchinson M.I."/>
            <person name="Powell A.J."/>
            <person name="Barry K."/>
            <person name="Miller A.N."/>
            <person name="Grigoriev I.V."/>
            <person name="Debuchy R."/>
            <person name="Gladieux P."/>
            <person name="Thoren M.H."/>
            <person name="Johannesson H."/>
        </authorList>
    </citation>
    <scope>NUCLEOTIDE SEQUENCE</scope>
    <source>
        <strain evidence="4">CBS 307.81</strain>
    </source>
</reference>
<dbReference type="SUPFAM" id="SSF52540">
    <property type="entry name" value="P-loop containing nucleoside triphosphate hydrolases"/>
    <property type="match status" value="1"/>
</dbReference>
<keyword evidence="1" id="KW-0547">Nucleotide-binding</keyword>
<dbReference type="EMBL" id="JAULSY010000041">
    <property type="protein sequence ID" value="KAK0669557.1"/>
    <property type="molecule type" value="Genomic_DNA"/>
</dbReference>
<comment type="similarity">
    <text evidence="1">Belongs to the TRAFAC class TrmE-Era-EngA-EngB-Septin-like GTPase superfamily. Septin GTPase family.</text>
</comment>
<keyword evidence="5" id="KW-1185">Reference proteome</keyword>
<dbReference type="Proteomes" id="UP001174997">
    <property type="component" value="Unassembled WGS sequence"/>
</dbReference>
<feature type="region of interest" description="Disordered" evidence="2">
    <location>
        <begin position="376"/>
        <end position="448"/>
    </location>
</feature>
<dbReference type="FunFam" id="3.40.50.300:FF:001827">
    <property type="entry name" value="Septin"/>
    <property type="match status" value="1"/>
</dbReference>
<dbReference type="PROSITE" id="PS51719">
    <property type="entry name" value="G_SEPTIN"/>
    <property type="match status" value="1"/>
</dbReference>
<protein>
    <recommendedName>
        <fullName evidence="3">Septin-type G domain-containing protein</fullName>
    </recommendedName>
</protein>
<dbReference type="PANTHER" id="PTHR18884">
    <property type="entry name" value="SEPTIN"/>
    <property type="match status" value="1"/>
</dbReference>
<proteinExistence type="inferred from homology"/>
<evidence type="ECO:0000259" key="3">
    <source>
        <dbReference type="PROSITE" id="PS51719"/>
    </source>
</evidence>
<dbReference type="Pfam" id="PF00735">
    <property type="entry name" value="Septin"/>
    <property type="match status" value="3"/>
</dbReference>
<sequence length="530" mass="58537">MSHPTRRSSLGGMLLRRSKSADLKKQQKLAREQELQRQRDAVSKSPPRLPVLYNGAPAPQLGLGGEARPDSIAIVSGRAEYASPPSAGPPADAAAFATAAPRPSMEPARSNFSIPPPPIPNGGFDPYAGTGSMAHRGRYSYASSAMSTINSPRRVRRRKDPTPFNILIVGTSNSGKSSFLEFLKAALALPAKKRSKSTIEQEEIPKPPPSGNFVPHYLETEIDNERIGLTIWDSEGLEKNVVDLQLREMSGFLESKFEETFAEEMKVVRSPGVQDTHIHAVFLVLDPARLDRNVAAAKAASANGHVNGGKHFPHARILGSLDEDLDLQVLRTLQGKTTVIPVIAKADTITTKHMNVLKRSVWDSLKKANIDPLEALGLDADDDESTPDSSRILEEDEDEQEHPSSNSEGEGSGDDQSLPIQGQSPSPNSKRLSNGSVRRSKTEDTLKDDEVPFVPMSIISPDIYEPEVVGRQFPWGFADPYNEEHCDFVRLKETVFSEWRGELRELSREQWYEGWRTSRLKQRDGAKLRR</sequence>
<feature type="domain" description="Septin-type G" evidence="3">
    <location>
        <begin position="160"/>
        <end position="522"/>
    </location>
</feature>
<feature type="region of interest" description="Disordered" evidence="2">
    <location>
        <begin position="1"/>
        <end position="65"/>
    </location>
</feature>
<organism evidence="4 5">
    <name type="scientific">Cercophora samala</name>
    <dbReference type="NCBI Taxonomy" id="330535"/>
    <lineage>
        <taxon>Eukaryota</taxon>
        <taxon>Fungi</taxon>
        <taxon>Dikarya</taxon>
        <taxon>Ascomycota</taxon>
        <taxon>Pezizomycotina</taxon>
        <taxon>Sordariomycetes</taxon>
        <taxon>Sordariomycetidae</taxon>
        <taxon>Sordariales</taxon>
        <taxon>Lasiosphaeriaceae</taxon>
        <taxon>Cercophora</taxon>
    </lineage>
</organism>
<feature type="compositionally biased region" description="Low complexity" evidence="2">
    <location>
        <begin position="404"/>
        <end position="417"/>
    </location>
</feature>
<dbReference type="Gene3D" id="3.40.50.300">
    <property type="entry name" value="P-loop containing nucleotide triphosphate hydrolases"/>
    <property type="match status" value="1"/>
</dbReference>
<evidence type="ECO:0000313" key="4">
    <source>
        <dbReference type="EMBL" id="KAK0669557.1"/>
    </source>
</evidence>
<evidence type="ECO:0000256" key="1">
    <source>
        <dbReference type="RuleBase" id="RU004560"/>
    </source>
</evidence>
<dbReference type="InterPro" id="IPR027417">
    <property type="entry name" value="P-loop_NTPase"/>
</dbReference>
<keyword evidence="1" id="KW-0342">GTP-binding</keyword>
<gene>
    <name evidence="4" type="ORF">QBC41DRAFT_106684</name>
</gene>
<comment type="caution">
    <text evidence="4">The sequence shown here is derived from an EMBL/GenBank/DDBJ whole genome shotgun (WGS) entry which is preliminary data.</text>
</comment>
<evidence type="ECO:0000256" key="2">
    <source>
        <dbReference type="SAM" id="MobiDB-lite"/>
    </source>
</evidence>
<name>A0AA39ZEL2_9PEZI</name>
<dbReference type="GO" id="GO:0005525">
    <property type="term" value="F:GTP binding"/>
    <property type="evidence" value="ECO:0007669"/>
    <property type="project" value="UniProtKB-KW"/>
</dbReference>
<feature type="compositionally biased region" description="Basic and acidic residues" evidence="2">
    <location>
        <begin position="19"/>
        <end position="42"/>
    </location>
</feature>
<evidence type="ECO:0000313" key="5">
    <source>
        <dbReference type="Proteomes" id="UP001174997"/>
    </source>
</evidence>